<comment type="caution">
    <text evidence="1">The sequence shown here is derived from an EMBL/GenBank/DDBJ whole genome shotgun (WGS) entry which is preliminary data.</text>
</comment>
<proteinExistence type="predicted"/>
<accession>A0ABV3FAA9</accession>
<evidence type="ECO:0000313" key="2">
    <source>
        <dbReference type="Proteomes" id="UP001551658"/>
    </source>
</evidence>
<organism evidence="1 2">
    <name type="scientific">Nocardia fusca</name>
    <dbReference type="NCBI Taxonomy" id="941183"/>
    <lineage>
        <taxon>Bacteria</taxon>
        <taxon>Bacillati</taxon>
        <taxon>Actinomycetota</taxon>
        <taxon>Actinomycetes</taxon>
        <taxon>Mycobacteriales</taxon>
        <taxon>Nocardiaceae</taxon>
        <taxon>Nocardia</taxon>
    </lineage>
</organism>
<gene>
    <name evidence="1" type="ORF">AB0H72_18180</name>
</gene>
<reference evidence="1 2" key="1">
    <citation type="submission" date="2024-06" db="EMBL/GenBank/DDBJ databases">
        <title>The Natural Products Discovery Center: Release of the First 8490 Sequenced Strains for Exploring Actinobacteria Biosynthetic Diversity.</title>
        <authorList>
            <person name="Kalkreuter E."/>
            <person name="Kautsar S.A."/>
            <person name="Yang D."/>
            <person name="Bader C.D."/>
            <person name="Teijaro C.N."/>
            <person name="Fluegel L."/>
            <person name="Davis C.M."/>
            <person name="Simpson J.R."/>
            <person name="Lauterbach L."/>
            <person name="Steele A.D."/>
            <person name="Gui C."/>
            <person name="Meng S."/>
            <person name="Li G."/>
            <person name="Viehrig K."/>
            <person name="Ye F."/>
            <person name="Su P."/>
            <person name="Kiefer A.F."/>
            <person name="Nichols A."/>
            <person name="Cepeda A.J."/>
            <person name="Yan W."/>
            <person name="Fan B."/>
            <person name="Jiang Y."/>
            <person name="Adhikari A."/>
            <person name="Zheng C.-J."/>
            <person name="Schuster L."/>
            <person name="Cowan T.M."/>
            <person name="Smanski M.J."/>
            <person name="Chevrette M.G."/>
            <person name="De Carvalho L.P.S."/>
            <person name="Shen B."/>
        </authorList>
    </citation>
    <scope>NUCLEOTIDE SEQUENCE [LARGE SCALE GENOMIC DNA]</scope>
    <source>
        <strain evidence="1 2">NPDC050671</strain>
    </source>
</reference>
<evidence type="ECO:0000313" key="1">
    <source>
        <dbReference type="EMBL" id="MEV0364623.1"/>
    </source>
</evidence>
<dbReference type="RefSeq" id="WP_357979869.1">
    <property type="nucleotide sequence ID" value="NZ_JBFAIH010000010.1"/>
</dbReference>
<dbReference type="EMBL" id="JBFAIH010000010">
    <property type="protein sequence ID" value="MEV0364623.1"/>
    <property type="molecule type" value="Genomic_DNA"/>
</dbReference>
<protein>
    <submittedName>
        <fullName evidence="1">Uncharacterized protein</fullName>
    </submittedName>
</protein>
<sequence length="164" mass="18794">MRYRGLRVSLIDRDGTRTTTIYDNQRFPKFYLPHTESRGTYWTIEVTEPPEHSGIGRCFEQLSRAIARRGAIAADIRPLSLRWKRDRTAELLLREESTNRCYRFELTVPSDDDLGSGTYLLPGGLGGLPARLTDPIQYAAGETARRREYGRSGIEQWGQRTQCP</sequence>
<name>A0ABV3FAA9_9NOCA</name>
<keyword evidence="2" id="KW-1185">Reference proteome</keyword>
<dbReference type="Proteomes" id="UP001551658">
    <property type="component" value="Unassembled WGS sequence"/>
</dbReference>